<keyword evidence="1" id="KW-0472">Membrane</keyword>
<dbReference type="AlphaFoldDB" id="A0A0H2RX01"/>
<dbReference type="EMBL" id="KQ085917">
    <property type="protein sequence ID" value="KLO16369.1"/>
    <property type="molecule type" value="Genomic_DNA"/>
</dbReference>
<dbReference type="Proteomes" id="UP000053477">
    <property type="component" value="Unassembled WGS sequence"/>
</dbReference>
<evidence type="ECO:0000313" key="2">
    <source>
        <dbReference type="EMBL" id="KLO16369.1"/>
    </source>
</evidence>
<reference evidence="2 3" key="1">
    <citation type="submission" date="2015-04" db="EMBL/GenBank/DDBJ databases">
        <title>Complete genome sequence of Schizopora paradoxa KUC8140, a cosmopolitan wood degrader in East Asia.</title>
        <authorList>
            <consortium name="DOE Joint Genome Institute"/>
            <person name="Min B."/>
            <person name="Park H."/>
            <person name="Jang Y."/>
            <person name="Kim J.-J."/>
            <person name="Kim K.H."/>
            <person name="Pangilinan J."/>
            <person name="Lipzen A."/>
            <person name="Riley R."/>
            <person name="Grigoriev I.V."/>
            <person name="Spatafora J.W."/>
            <person name="Choi I.-G."/>
        </authorList>
    </citation>
    <scope>NUCLEOTIDE SEQUENCE [LARGE SCALE GENOMIC DNA]</scope>
    <source>
        <strain evidence="2 3">KUC8140</strain>
    </source>
</reference>
<feature type="transmembrane region" description="Helical" evidence="1">
    <location>
        <begin position="124"/>
        <end position="146"/>
    </location>
</feature>
<keyword evidence="1" id="KW-0812">Transmembrane</keyword>
<evidence type="ECO:0000313" key="3">
    <source>
        <dbReference type="Proteomes" id="UP000053477"/>
    </source>
</evidence>
<sequence length="365" mass="41118">EVVKASHSELVAWLVLNVWPSHLGLPLLVATILLARNIRRHATFINMIVTWMIVGFSSSLLLYAGFQTGPEPPKSLCLLQASLLYAQPGMTSLSAFALVFQVFYVVHATFREKDPHHHQTLRKWILLVLPYLALVVFASLTAYVGATNTEMVSRQRRFFYCSVKSTSLTSSITTFSALVLFVTMILELWIVQLTYRHWRILRSNELNENIGLDLNLLIRIVAFSTWCIMGMSLSLLSLKAPESPVPDLALATMGSAVVLVFGTQRDVLHAWKFCRRRNSSGMSSSPSIHATTSTTKLNLTESRTSMTHVHNSSPSRWNVRLPLMWRSMERTRQESPIRGFKISNPVLREDMSVMAAPRTSKDSVV</sequence>
<organism evidence="2 3">
    <name type="scientific">Schizopora paradoxa</name>
    <dbReference type="NCBI Taxonomy" id="27342"/>
    <lineage>
        <taxon>Eukaryota</taxon>
        <taxon>Fungi</taxon>
        <taxon>Dikarya</taxon>
        <taxon>Basidiomycota</taxon>
        <taxon>Agaricomycotina</taxon>
        <taxon>Agaricomycetes</taxon>
        <taxon>Hymenochaetales</taxon>
        <taxon>Schizoporaceae</taxon>
        <taxon>Schizopora</taxon>
    </lineage>
</organism>
<feature type="transmembrane region" description="Helical" evidence="1">
    <location>
        <begin position="216"/>
        <end position="236"/>
    </location>
</feature>
<protein>
    <recommendedName>
        <fullName evidence="4">G-protein coupled receptors family 3 profile domain-containing protein</fullName>
    </recommendedName>
</protein>
<keyword evidence="3" id="KW-1185">Reference proteome</keyword>
<evidence type="ECO:0008006" key="4">
    <source>
        <dbReference type="Google" id="ProtNLM"/>
    </source>
</evidence>
<feature type="transmembrane region" description="Helical" evidence="1">
    <location>
        <begin position="42"/>
        <end position="64"/>
    </location>
</feature>
<evidence type="ECO:0000256" key="1">
    <source>
        <dbReference type="SAM" id="Phobius"/>
    </source>
</evidence>
<dbReference type="OrthoDB" id="3222065at2759"/>
<dbReference type="STRING" id="27342.A0A0H2RX01"/>
<feature type="non-terminal residue" evidence="2">
    <location>
        <position position="1"/>
    </location>
</feature>
<accession>A0A0H2RX01</accession>
<gene>
    <name evidence="2" type="ORF">SCHPADRAFT_823375</name>
</gene>
<keyword evidence="1" id="KW-1133">Transmembrane helix</keyword>
<feature type="transmembrane region" description="Helical" evidence="1">
    <location>
        <begin position="248"/>
        <end position="268"/>
    </location>
</feature>
<name>A0A0H2RX01_9AGAM</name>
<feature type="transmembrane region" description="Helical" evidence="1">
    <location>
        <begin position="84"/>
        <end position="104"/>
    </location>
</feature>
<feature type="transmembrane region" description="Helical" evidence="1">
    <location>
        <begin position="172"/>
        <end position="195"/>
    </location>
</feature>
<dbReference type="InParanoid" id="A0A0H2RX01"/>
<feature type="transmembrane region" description="Helical" evidence="1">
    <location>
        <begin position="12"/>
        <end position="35"/>
    </location>
</feature>
<proteinExistence type="predicted"/>